<keyword evidence="2" id="KW-0732">Signal</keyword>
<name>A0AAU9CNU8_9BACT</name>
<dbReference type="SUPFAM" id="SSF48452">
    <property type="entry name" value="TPR-like"/>
    <property type="match status" value="1"/>
</dbReference>
<reference evidence="3 4" key="1">
    <citation type="submission" date="2021-12" db="EMBL/GenBank/DDBJ databases">
        <title>Genome sequencing of bacteria with rrn-lacking chromosome and rrn-plasmid.</title>
        <authorList>
            <person name="Anda M."/>
            <person name="Iwasaki W."/>
        </authorList>
    </citation>
    <scope>NUCLEOTIDE SEQUENCE [LARGE SCALE GENOMIC DNA]</scope>
    <source>
        <strain evidence="3 4">DSM 100852</strain>
    </source>
</reference>
<feature type="repeat" description="TPR" evidence="1">
    <location>
        <begin position="80"/>
        <end position="113"/>
    </location>
</feature>
<proteinExistence type="predicted"/>
<dbReference type="EMBL" id="AP025314">
    <property type="protein sequence ID" value="BDD09723.1"/>
    <property type="molecule type" value="Genomic_DNA"/>
</dbReference>
<dbReference type="InterPro" id="IPR011990">
    <property type="entry name" value="TPR-like_helical_dom_sf"/>
</dbReference>
<dbReference type="InterPro" id="IPR019734">
    <property type="entry name" value="TPR_rpt"/>
</dbReference>
<dbReference type="Pfam" id="PF13181">
    <property type="entry name" value="TPR_8"/>
    <property type="match status" value="2"/>
</dbReference>
<keyword evidence="1" id="KW-0802">TPR repeat</keyword>
<evidence type="ECO:0008006" key="5">
    <source>
        <dbReference type="Google" id="ProtNLM"/>
    </source>
</evidence>
<evidence type="ECO:0000313" key="4">
    <source>
        <dbReference type="Proteomes" id="UP001348817"/>
    </source>
</evidence>
<organism evidence="3 4">
    <name type="scientific">Fulvitalea axinellae</name>
    <dbReference type="NCBI Taxonomy" id="1182444"/>
    <lineage>
        <taxon>Bacteria</taxon>
        <taxon>Pseudomonadati</taxon>
        <taxon>Bacteroidota</taxon>
        <taxon>Cytophagia</taxon>
        <taxon>Cytophagales</taxon>
        <taxon>Persicobacteraceae</taxon>
        <taxon>Fulvitalea</taxon>
    </lineage>
</organism>
<accession>A0AAU9CNU8</accession>
<dbReference type="RefSeq" id="WP_338391318.1">
    <property type="nucleotide sequence ID" value="NZ_AP025314.1"/>
</dbReference>
<evidence type="ECO:0000313" key="3">
    <source>
        <dbReference type="EMBL" id="BDD09723.1"/>
    </source>
</evidence>
<keyword evidence="4" id="KW-1185">Reference proteome</keyword>
<gene>
    <name evidence="3" type="ORF">FUAX_21550</name>
</gene>
<dbReference type="Proteomes" id="UP001348817">
    <property type="component" value="Chromosome"/>
</dbReference>
<protein>
    <recommendedName>
        <fullName evidence="5">Tetratricopeptide repeat protein</fullName>
    </recommendedName>
</protein>
<dbReference type="SMART" id="SM00028">
    <property type="entry name" value="TPR"/>
    <property type="match status" value="2"/>
</dbReference>
<evidence type="ECO:0000256" key="2">
    <source>
        <dbReference type="SAM" id="SignalP"/>
    </source>
</evidence>
<evidence type="ECO:0000256" key="1">
    <source>
        <dbReference type="PROSITE-ProRule" id="PRU00339"/>
    </source>
</evidence>
<feature type="signal peptide" evidence="2">
    <location>
        <begin position="1"/>
        <end position="22"/>
    </location>
</feature>
<dbReference type="AlphaFoldDB" id="A0AAU9CNU8"/>
<dbReference type="Gene3D" id="1.25.40.10">
    <property type="entry name" value="Tetratricopeptide repeat domain"/>
    <property type="match status" value="1"/>
</dbReference>
<sequence>MRFCAIIVFFILAIGASVPSVAQDNEANKESEKEGKANSVLSNPLFRLNQQVYIRARKYNDTEVAKDALYRMVTMDPANDSLLFQLGYLYYEQGKFFSSVFVMNDVLSLNPDYEAALEISGSSYQRIGALEKSAQAYETLYLKTQDINVLYRLAFVQYDLKRDSEAEANANIILKSPKSKEIKLLFEGDNKKNVEVSMSAVVLNLKGLIQLRAGNKGKAKEFFEESLKEAPEFSLPKKELDKLK</sequence>
<dbReference type="KEGG" id="fax:FUAX_21550"/>
<feature type="chain" id="PRO_5043784476" description="Tetratricopeptide repeat protein" evidence="2">
    <location>
        <begin position="23"/>
        <end position="244"/>
    </location>
</feature>
<dbReference type="PROSITE" id="PS50005">
    <property type="entry name" value="TPR"/>
    <property type="match status" value="1"/>
</dbReference>